<dbReference type="Gene3D" id="3.60.60.30">
    <property type="match status" value="1"/>
</dbReference>
<accession>A0A3M7KX12</accession>
<evidence type="ECO:0000256" key="1">
    <source>
        <dbReference type="ARBA" id="ARBA00007820"/>
    </source>
</evidence>
<reference evidence="13" key="1">
    <citation type="journal article" date="2018" name="Algal Res.">
        <title>Characterization of plant carbon substrate utilization by Auxenochlorella protothecoides.</title>
        <authorList>
            <person name="Vogler B.W."/>
            <person name="Starkenburg S.R."/>
            <person name="Sudasinghe N."/>
            <person name="Schambach J.Y."/>
            <person name="Rollin J.A."/>
            <person name="Pattathil S."/>
            <person name="Barry A.N."/>
        </authorList>
    </citation>
    <scope>NUCLEOTIDE SEQUENCE [LARGE SCALE GENOMIC DNA]</scope>
    <source>
        <strain evidence="13">UTEX 25</strain>
    </source>
</reference>
<evidence type="ECO:0000313" key="13">
    <source>
        <dbReference type="Proteomes" id="UP000279271"/>
    </source>
</evidence>
<dbReference type="GO" id="GO:0009395">
    <property type="term" value="P:phospholipid catabolic process"/>
    <property type="evidence" value="ECO:0007669"/>
    <property type="project" value="TreeGrafter"/>
</dbReference>
<dbReference type="Pfam" id="PF04916">
    <property type="entry name" value="Phospholip_B"/>
    <property type="match status" value="1"/>
</dbReference>
<dbReference type="GO" id="GO:0003735">
    <property type="term" value="F:structural constituent of ribosome"/>
    <property type="evidence" value="ECO:0007669"/>
    <property type="project" value="InterPro"/>
</dbReference>
<keyword evidence="7 10" id="KW-0443">Lipid metabolism</keyword>
<comment type="similarity">
    <text evidence="2 10">Belongs to the phospholipase B-like family.</text>
</comment>
<evidence type="ECO:0000256" key="2">
    <source>
        <dbReference type="ARBA" id="ARBA00007835"/>
    </source>
</evidence>
<dbReference type="InterPro" id="IPR007000">
    <property type="entry name" value="PLipase_B-like"/>
</dbReference>
<evidence type="ECO:0000256" key="8">
    <source>
        <dbReference type="ARBA" id="ARBA00023180"/>
    </source>
</evidence>
<dbReference type="EC" id="3.1.1.-" evidence="10"/>
<dbReference type="GO" id="GO:1990904">
    <property type="term" value="C:ribonucleoprotein complex"/>
    <property type="evidence" value="ECO:0007669"/>
    <property type="project" value="UniProtKB-KW"/>
</dbReference>
<keyword evidence="3" id="KW-0732">Signal</keyword>
<organism evidence="12 13">
    <name type="scientific">Auxenochlorella protothecoides</name>
    <name type="common">Green microalga</name>
    <name type="synonym">Chlorella protothecoides</name>
    <dbReference type="NCBI Taxonomy" id="3075"/>
    <lineage>
        <taxon>Eukaryota</taxon>
        <taxon>Viridiplantae</taxon>
        <taxon>Chlorophyta</taxon>
        <taxon>core chlorophytes</taxon>
        <taxon>Trebouxiophyceae</taxon>
        <taxon>Chlorellales</taxon>
        <taxon>Chlorellaceae</taxon>
        <taxon>Auxenochlorella</taxon>
    </lineage>
</organism>
<sequence>MHSETLPIRDVECGNPPACRMSAVRRKIVKERGSEPNELEESVAQALFDLEATNAELKSDLRDLYISGAEEVDVSASRKALLIRVPFRLLKPFHKIQQRLVRELEKKFSGKDVVLVGVRRILPPARHARQSARPRSRTLTAVHDAWLGDLVYPTEISGKRIRYRVDGSKVLKVILDPVDRANIEYKVESFAGVYKKLTGQDVAFEFAPSEKADQADCENFSSGSVDFSGGNLTFSTHPQGGAAWGSYIPGRHTDSNFGQLTITTSGLYSDSEQVYAAGFLEGYLTAQEIRDNWHNMHTYFVEVMNASVQEPMRWIEKQDSWLRGECSQQASRPAADTAEARFWSATCLAVRQFDGLKHGYWAANGGPGPGKYGPMSDWDFLFLESNADLYDIIDWMDPSQRPSWSEGASSDPHEDEAGQKGMGRRHRRDSLATTGKCSALIKLAPDLSEIYFGHSTAMLRIYKHYNFNLTELRPAADRMSFSSYPGELFSDDDFYLLSSGLVMLQTTNKIFNDELFELLSPSTVLSWQRIRAANWLASSGEEWAAHLARHNSGTYNNQYMVVDLARFKAGQVLMPGLLVVVEQIPGLVESADETDILAGGHWASYNVPFFPRVTCPALATCCHAAPAPAGGPRVTHWLSYETSPRAKIFRRDQANVHSVRSMAGLMRSNNWQHDPLSDGHPLCAVCGRGDLIPDGPLSRGCYDTKVTSASHARKMEAFAVNGPTEGHDLPPFDWREFKGQGLPHAGMPQRFQHRFEAMAVGSMQELEERCLHATAAM</sequence>
<protein>
    <recommendedName>
        <fullName evidence="10">Phospholipase B-like</fullName>
        <ecNumber evidence="10">3.1.1.-</ecNumber>
    </recommendedName>
</protein>
<gene>
    <name evidence="12" type="ORF">APUTEX25_000616</name>
</gene>
<dbReference type="InterPro" id="IPR000554">
    <property type="entry name" value="Ribosomal_eS7"/>
</dbReference>
<dbReference type="PANTHER" id="PTHR12370">
    <property type="entry name" value="PHOSPHOLIPASE B-RELATED"/>
    <property type="match status" value="1"/>
</dbReference>
<keyword evidence="6" id="KW-0689">Ribosomal protein</keyword>
<dbReference type="Proteomes" id="UP000279271">
    <property type="component" value="Unassembled WGS sequence"/>
</dbReference>
<dbReference type="InterPro" id="IPR047861">
    <property type="entry name" value="Ribosomal_eS7_CS"/>
</dbReference>
<dbReference type="GO" id="GO:0004620">
    <property type="term" value="F:phospholipase activity"/>
    <property type="evidence" value="ECO:0007669"/>
    <property type="project" value="InterPro"/>
</dbReference>
<dbReference type="AlphaFoldDB" id="A0A3M7KX12"/>
<keyword evidence="8" id="KW-0325">Glycoprotein</keyword>
<evidence type="ECO:0000256" key="4">
    <source>
        <dbReference type="ARBA" id="ARBA00022801"/>
    </source>
</evidence>
<evidence type="ECO:0000256" key="3">
    <source>
        <dbReference type="ARBA" id="ARBA00022729"/>
    </source>
</evidence>
<evidence type="ECO:0000256" key="9">
    <source>
        <dbReference type="ARBA" id="ARBA00023274"/>
    </source>
</evidence>
<evidence type="ECO:0000256" key="11">
    <source>
        <dbReference type="SAM" id="MobiDB-lite"/>
    </source>
</evidence>
<comment type="function">
    <text evidence="10">Putative phospholipase.</text>
</comment>
<dbReference type="GO" id="GO:0006412">
    <property type="term" value="P:translation"/>
    <property type="evidence" value="ECO:0007669"/>
    <property type="project" value="InterPro"/>
</dbReference>
<dbReference type="Pfam" id="PF01251">
    <property type="entry name" value="Ribosomal_S7e"/>
    <property type="match status" value="1"/>
</dbReference>
<evidence type="ECO:0000313" key="12">
    <source>
        <dbReference type="EMBL" id="RMZ54265.1"/>
    </source>
</evidence>
<dbReference type="PROSITE" id="PS00948">
    <property type="entry name" value="RIBOSOMAL_S7E"/>
    <property type="match status" value="1"/>
</dbReference>
<name>A0A3M7KX12_AUXPR</name>
<keyword evidence="4 10" id="KW-0378">Hydrolase</keyword>
<dbReference type="PANTHER" id="PTHR12370:SF3">
    <property type="entry name" value="PHOSPHOLIPASE B-LIKE 2-RELATED"/>
    <property type="match status" value="1"/>
</dbReference>
<evidence type="ECO:0000256" key="5">
    <source>
        <dbReference type="ARBA" id="ARBA00022963"/>
    </source>
</evidence>
<comment type="similarity">
    <text evidence="1">Belongs to the eukaryotic ribosomal protein eS7 family.</text>
</comment>
<dbReference type="GO" id="GO:0005576">
    <property type="term" value="C:extracellular region"/>
    <property type="evidence" value="ECO:0007669"/>
    <property type="project" value="TreeGrafter"/>
</dbReference>
<keyword evidence="5 10" id="KW-0442">Lipid degradation</keyword>
<keyword evidence="9" id="KW-0687">Ribonucleoprotein</keyword>
<dbReference type="GO" id="GO:0005840">
    <property type="term" value="C:ribosome"/>
    <property type="evidence" value="ECO:0007669"/>
    <property type="project" value="UniProtKB-KW"/>
</dbReference>
<comment type="caution">
    <text evidence="12">The sequence shown here is derived from an EMBL/GenBank/DDBJ whole genome shotgun (WGS) entry which is preliminary data.</text>
</comment>
<proteinExistence type="inferred from homology"/>
<evidence type="ECO:0000256" key="10">
    <source>
        <dbReference type="RuleBase" id="RU364138"/>
    </source>
</evidence>
<feature type="region of interest" description="Disordered" evidence="11">
    <location>
        <begin position="401"/>
        <end position="430"/>
    </location>
</feature>
<evidence type="ECO:0000256" key="6">
    <source>
        <dbReference type="ARBA" id="ARBA00022980"/>
    </source>
</evidence>
<evidence type="ECO:0000256" key="7">
    <source>
        <dbReference type="ARBA" id="ARBA00023098"/>
    </source>
</evidence>
<dbReference type="EMBL" id="QOKY01000182">
    <property type="protein sequence ID" value="RMZ54265.1"/>
    <property type="molecule type" value="Genomic_DNA"/>
</dbReference>